<organism evidence="3 4">
    <name type="scientific">Conexibacter stalactiti</name>
    <dbReference type="NCBI Taxonomy" id="1940611"/>
    <lineage>
        <taxon>Bacteria</taxon>
        <taxon>Bacillati</taxon>
        <taxon>Actinomycetota</taxon>
        <taxon>Thermoleophilia</taxon>
        <taxon>Solirubrobacterales</taxon>
        <taxon>Conexibacteraceae</taxon>
        <taxon>Conexibacter</taxon>
    </lineage>
</organism>
<evidence type="ECO:0000259" key="2">
    <source>
        <dbReference type="PROSITE" id="PS51186"/>
    </source>
</evidence>
<reference evidence="4" key="1">
    <citation type="submission" date="2023-07" db="EMBL/GenBank/DDBJ databases">
        <title>Conexibacter stalactiti sp. nov., isolated from stalactites in a lava cave and emended description of the genus Conexibacter.</title>
        <authorList>
            <person name="Lee S.D."/>
        </authorList>
    </citation>
    <scope>NUCLEOTIDE SEQUENCE [LARGE SCALE GENOMIC DNA]</scope>
    <source>
        <strain evidence="4">KCTC 39840</strain>
    </source>
</reference>
<dbReference type="Gene3D" id="3.40.630.30">
    <property type="match status" value="1"/>
</dbReference>
<dbReference type="Proteomes" id="UP001284601">
    <property type="component" value="Unassembled WGS sequence"/>
</dbReference>
<dbReference type="PANTHER" id="PTHR43441:SF11">
    <property type="entry name" value="RIBOSOMAL-PROTEIN-SERINE ACETYLTRANSFERASE"/>
    <property type="match status" value="1"/>
</dbReference>
<evidence type="ECO:0000313" key="3">
    <source>
        <dbReference type="EMBL" id="MDW5595215.1"/>
    </source>
</evidence>
<feature type="compositionally biased region" description="Gly residues" evidence="1">
    <location>
        <begin position="203"/>
        <end position="214"/>
    </location>
</feature>
<dbReference type="InterPro" id="IPR051908">
    <property type="entry name" value="Ribosomal_N-acetyltransferase"/>
</dbReference>
<accession>A0ABU4HPP6</accession>
<dbReference type="PROSITE" id="PS51186">
    <property type="entry name" value="GNAT"/>
    <property type="match status" value="1"/>
</dbReference>
<evidence type="ECO:0000313" key="4">
    <source>
        <dbReference type="Proteomes" id="UP001284601"/>
    </source>
</evidence>
<protein>
    <submittedName>
        <fullName evidence="3">GNAT family N-acetyltransferase</fullName>
    </submittedName>
</protein>
<feature type="domain" description="N-acetyltransferase" evidence="2">
    <location>
        <begin position="8"/>
        <end position="171"/>
    </location>
</feature>
<dbReference type="SUPFAM" id="SSF55729">
    <property type="entry name" value="Acyl-CoA N-acyltransferases (Nat)"/>
    <property type="match status" value="1"/>
</dbReference>
<feature type="region of interest" description="Disordered" evidence="1">
    <location>
        <begin position="198"/>
        <end position="226"/>
    </location>
</feature>
<name>A0ABU4HPP6_9ACTN</name>
<dbReference type="EMBL" id="JAWSTH010000029">
    <property type="protein sequence ID" value="MDW5595215.1"/>
    <property type="molecule type" value="Genomic_DNA"/>
</dbReference>
<dbReference type="InterPro" id="IPR000182">
    <property type="entry name" value="GNAT_dom"/>
</dbReference>
<dbReference type="RefSeq" id="WP_318597551.1">
    <property type="nucleotide sequence ID" value="NZ_JAWSTH010000029.1"/>
</dbReference>
<keyword evidence="4" id="KW-1185">Reference proteome</keyword>
<dbReference type="Pfam" id="PF13302">
    <property type="entry name" value="Acetyltransf_3"/>
    <property type="match status" value="1"/>
</dbReference>
<feature type="compositionally biased region" description="Low complexity" evidence="1">
    <location>
        <begin position="215"/>
        <end position="226"/>
    </location>
</feature>
<reference evidence="3 4" key="2">
    <citation type="submission" date="2023-10" db="EMBL/GenBank/DDBJ databases">
        <authorList>
            <person name="Han X.F."/>
        </authorList>
    </citation>
    <scope>NUCLEOTIDE SEQUENCE [LARGE SCALE GENOMIC DNA]</scope>
    <source>
        <strain evidence="3 4">KCTC 39840</strain>
    </source>
</reference>
<dbReference type="InterPro" id="IPR016181">
    <property type="entry name" value="Acyl_CoA_acyltransferase"/>
</dbReference>
<evidence type="ECO:0000256" key="1">
    <source>
        <dbReference type="SAM" id="MobiDB-lite"/>
    </source>
</evidence>
<gene>
    <name evidence="3" type="ORF">R7226_12765</name>
</gene>
<sequence length="226" mass="24032">MEITGPTLTLRFATADDAPALFELASDPQVTRYFSWGPYTSIEQPLAYIDRLAAQREQGEQLDVLVVHHEAGPIGVTGLVEFSHRDRRAIVGSWLGRAWWGSGANTEAKALIARLAFEHLGLDRVGAYADVDNARSQAALAKVGFVREGVLRSWHRHGDTVHDVWMYGLLRDDFARSPLAAIPGELRGDLPPAFVVVQPPKGEGPGAGAAGAGGVAASPSSADSGG</sequence>
<proteinExistence type="predicted"/>
<dbReference type="PANTHER" id="PTHR43441">
    <property type="entry name" value="RIBOSOMAL-PROTEIN-SERINE ACETYLTRANSFERASE"/>
    <property type="match status" value="1"/>
</dbReference>
<comment type="caution">
    <text evidence="3">The sequence shown here is derived from an EMBL/GenBank/DDBJ whole genome shotgun (WGS) entry which is preliminary data.</text>
</comment>